<dbReference type="Proteomes" id="UP001433508">
    <property type="component" value="Unassembled WGS sequence"/>
</dbReference>
<proteinExistence type="predicted"/>
<gene>
    <name evidence="1" type="ORF">V1525DRAFT_430291</name>
</gene>
<reference evidence="2" key="1">
    <citation type="journal article" date="2024" name="Front. Bioeng. Biotechnol.">
        <title>Genome-scale model development and genomic sequencing of the oleaginous clade Lipomyces.</title>
        <authorList>
            <person name="Czajka J.J."/>
            <person name="Han Y."/>
            <person name="Kim J."/>
            <person name="Mondo S.J."/>
            <person name="Hofstad B.A."/>
            <person name="Robles A."/>
            <person name="Haridas S."/>
            <person name="Riley R."/>
            <person name="LaButti K."/>
            <person name="Pangilinan J."/>
            <person name="Andreopoulos W."/>
            <person name="Lipzen A."/>
            <person name="Yan J."/>
            <person name="Wang M."/>
            <person name="Ng V."/>
            <person name="Grigoriev I.V."/>
            <person name="Spatafora J.W."/>
            <person name="Magnuson J.K."/>
            <person name="Baker S.E."/>
            <person name="Pomraning K.R."/>
        </authorList>
    </citation>
    <scope>NUCLEOTIDE SEQUENCE [LARGE SCALE GENOMIC DNA]</scope>
    <source>
        <strain evidence="2">CBS 7786</strain>
    </source>
</reference>
<dbReference type="EMBL" id="MU971342">
    <property type="protein sequence ID" value="KAK9239956.1"/>
    <property type="molecule type" value="Genomic_DNA"/>
</dbReference>
<evidence type="ECO:0000313" key="2">
    <source>
        <dbReference type="Proteomes" id="UP001433508"/>
    </source>
</evidence>
<sequence length="967" mass="108907">MDESLYDEFGNFIGDAYDSDAESQGQQGQDEDQYNEQAYLNEEDVYSEHEGHDRKEELMEIDNEPTTTVVLHEDKQYYPTAEEVYGPDVEAIVQEEDTQPLSEPIIAPIKVKKFAVEESDLPGVTFSREYMMDLMNFPEQIRNVAIAGHLHHGKTALMDMLVQETHDVKDFTGKRLGEQIRYTDTHLLERDRGVSIKSAPMTLLLPNGKGKSHLFNIIDTPGHVNFVDEVASALRLVDGVVLVVDVVEGVMVNTIQIIRHAISENLPLVLIVNKVDRLILELKLPPADAFYKLRYCIEQVNMTIRKYAPGSDILLSPEKGNVCFASTSLGFCFSLKSFAEMYSTVYGGVNVDDLTSRLWGDIYFNSSTRKFTRRGLEAHNKRTFVYFILEPLYKLVGHTLGETTFNLKKTLGRFGIYLTPSQYKLDPKPLLKLVCQKFFGLSTGFVDMILDHIQSPVDNASKKIETTYTGPLDSELGRSLLKCDQDGPTVVHVTKLFNTSDATEFYSFGRIFSGTLRSGHQIRVLGEGYTLDDEEDMVYATITDMWIPEARYNIPVSGVPAGNWVLIAGIDMSIVKTATVVPRNLADDAYIFKPINHFTPSVFKVAVEPVNPSELPKMLEGLRRVNKSYPLLQTKVEESGEHIILGTGELYMDCVLHDLRRLYSEIEIKVSDPVTRFCETVVDQSSIKPYGETPNKKNRISIIAEPLDPGISEDIESGKVSIEWPVRKIGKFFQEQYEWDALASRSIWAFGPEDNGPNILMDDTLPNEVDKKLLNSIRESVKQGFQWAVREGPLCEEPIRNTKFRIMDVSLASEPIYRGGGQIIPTARRVCYSSFMTASPRLMEPLYALFVTGPAECSAALYNVLQRRRGYVLKEDQIAGTPLLHIEGRIPVIDSFGFETDLRVATQGQAMCSLVFEKWQVVPGDPLDKDMIIPPLQSAGGQALARDFVLKTRRRKGLSEEPTFYSM</sequence>
<evidence type="ECO:0000313" key="1">
    <source>
        <dbReference type="EMBL" id="KAK9239956.1"/>
    </source>
</evidence>
<comment type="caution">
    <text evidence="1">The sequence shown here is derived from an EMBL/GenBank/DDBJ whole genome shotgun (WGS) entry which is preliminary data.</text>
</comment>
<keyword evidence="1" id="KW-0378">Hydrolase</keyword>
<accession>A0ACC3T7M6</accession>
<name>A0ACC3T7M6_LIPKO</name>
<protein>
    <submittedName>
        <fullName evidence="1">P-loop containing nucleoside triphosphate hydrolase protein</fullName>
    </submittedName>
</protein>
<keyword evidence="2" id="KW-1185">Reference proteome</keyword>
<organism evidence="1 2">
    <name type="scientific">Lipomyces kononenkoae</name>
    <name type="common">Yeast</name>
    <dbReference type="NCBI Taxonomy" id="34357"/>
    <lineage>
        <taxon>Eukaryota</taxon>
        <taxon>Fungi</taxon>
        <taxon>Dikarya</taxon>
        <taxon>Ascomycota</taxon>
        <taxon>Saccharomycotina</taxon>
        <taxon>Lipomycetes</taxon>
        <taxon>Lipomycetales</taxon>
        <taxon>Lipomycetaceae</taxon>
        <taxon>Lipomyces</taxon>
    </lineage>
</organism>